<dbReference type="Pfam" id="PF18454">
    <property type="entry name" value="Mtd_N"/>
    <property type="match status" value="1"/>
</dbReference>
<evidence type="ECO:0000313" key="2">
    <source>
        <dbReference type="EMBL" id="MBD1544885.1"/>
    </source>
</evidence>
<dbReference type="SUPFAM" id="SSF49785">
    <property type="entry name" value="Galactose-binding domain-like"/>
    <property type="match status" value="1"/>
</dbReference>
<dbReference type="EMBL" id="JABFCZ010000002">
    <property type="protein sequence ID" value="MBD1544885.1"/>
    <property type="molecule type" value="Genomic_DNA"/>
</dbReference>
<sequence>MSTRIQRRGGTAAEHEAFTGAPREITVDTTNNTLRLHDGATAGGHPVLMKRDAGELVGFRNKIINGDFEIWQRGETGFAATGYCADRWFWRPSTGGTGTVVKSGFVLGGIPEIPSAPRYYAYINQSIAGTETCYIEQRIEGVETLAGQEATVTAYVKPDAATDVAVGLVQFFGTGGTPSGPVYTEVMPATSYPSSGWTKIQVQFTLPSIAGKALGSDGNDYVALRFIFDPTVVFTVRMTHVSLIKGDATAEDDPFEPRHKQQELALCQRYYCKSYEIDTAPGTLTSIASLMRRNVAGTNVQGAFGFVQRFPVAMRTLPTLIAYSPQNGASGYGWDAANSTNITYAFNYASSVGFNLENSSGFAGGNGYSQVHWSADAEL</sequence>
<dbReference type="RefSeq" id="WP_190289566.1">
    <property type="nucleotide sequence ID" value="NZ_JABFCZ010000002.1"/>
</dbReference>
<feature type="domain" description="Major tropism determinant N-terminal" evidence="1">
    <location>
        <begin position="5"/>
        <end position="41"/>
    </location>
</feature>
<evidence type="ECO:0000313" key="3">
    <source>
        <dbReference type="Proteomes" id="UP000598467"/>
    </source>
</evidence>
<reference evidence="2" key="1">
    <citation type="submission" date="2020-05" db="EMBL/GenBank/DDBJ databases">
        <title>Identification of trans-AT polyketide cluster in two marine bacteria, producers of a novel glutaramide-containing polyketide sesbanimide D and analogs.</title>
        <authorList>
            <person name="Kacar D."/>
            <person name="Rodriguez P."/>
            <person name="Canedo L."/>
            <person name="Gonzalez E."/>
            <person name="Galan B."/>
            <person name="De La Calle F."/>
            <person name="Garcia J.L."/>
        </authorList>
    </citation>
    <scope>NUCLEOTIDE SEQUENCE</scope>
    <source>
        <strain evidence="2">PHM038</strain>
    </source>
</reference>
<gene>
    <name evidence="2" type="ORF">HK439_01305</name>
</gene>
<organism evidence="2 3">
    <name type="scientific">Roseibium aggregatum</name>
    <dbReference type="NCBI Taxonomy" id="187304"/>
    <lineage>
        <taxon>Bacteria</taxon>
        <taxon>Pseudomonadati</taxon>
        <taxon>Pseudomonadota</taxon>
        <taxon>Alphaproteobacteria</taxon>
        <taxon>Hyphomicrobiales</taxon>
        <taxon>Stappiaceae</taxon>
        <taxon>Roseibium</taxon>
    </lineage>
</organism>
<name>A0A926S4B0_9HYPH</name>
<comment type="caution">
    <text evidence="2">The sequence shown here is derived from an EMBL/GenBank/DDBJ whole genome shotgun (WGS) entry which is preliminary data.</text>
</comment>
<evidence type="ECO:0000259" key="1">
    <source>
        <dbReference type="Pfam" id="PF18454"/>
    </source>
</evidence>
<dbReference type="InterPro" id="IPR008979">
    <property type="entry name" value="Galactose-bd-like_sf"/>
</dbReference>
<protein>
    <recommendedName>
        <fullName evidence="1">Major tropism determinant N-terminal domain-containing protein</fullName>
    </recommendedName>
</protein>
<dbReference type="Gene3D" id="2.60.120.260">
    <property type="entry name" value="Galactose-binding domain-like"/>
    <property type="match status" value="1"/>
</dbReference>
<dbReference type="AlphaFoldDB" id="A0A926S4B0"/>
<dbReference type="Gene3D" id="2.10.10.30">
    <property type="match status" value="1"/>
</dbReference>
<dbReference type="Proteomes" id="UP000598467">
    <property type="component" value="Unassembled WGS sequence"/>
</dbReference>
<dbReference type="InterPro" id="IPR041352">
    <property type="entry name" value="Mtd_N"/>
</dbReference>
<accession>A0A926S4B0</accession>
<proteinExistence type="predicted"/>